<protein>
    <submittedName>
        <fullName evidence="1">DUF4258 domain-containing protein</fullName>
    </submittedName>
</protein>
<dbReference type="InterPro" id="IPR025354">
    <property type="entry name" value="DUF4258"/>
</dbReference>
<reference evidence="1 2" key="1">
    <citation type="submission" date="2023-11" db="EMBL/GenBank/DDBJ databases">
        <title>Plant-associative lifestyle of Vibrio porteresiae and its evolutionary dynamics.</title>
        <authorList>
            <person name="Rameshkumar N."/>
            <person name="Kirti K."/>
        </authorList>
    </citation>
    <scope>NUCLEOTIDE SEQUENCE [LARGE SCALE GENOMIC DNA]</scope>
    <source>
        <strain evidence="1 2">MSSRF38</strain>
    </source>
</reference>
<organism evidence="1 2">
    <name type="scientific">Vibrio mangrovi</name>
    <dbReference type="NCBI Taxonomy" id="474394"/>
    <lineage>
        <taxon>Bacteria</taxon>
        <taxon>Pseudomonadati</taxon>
        <taxon>Pseudomonadota</taxon>
        <taxon>Gammaproteobacteria</taxon>
        <taxon>Vibrionales</taxon>
        <taxon>Vibrionaceae</taxon>
        <taxon>Vibrio</taxon>
    </lineage>
</organism>
<accession>A0ABU4I4H1</accession>
<name>A0ABU4I4H1_9VIBR</name>
<proteinExistence type="predicted"/>
<comment type="caution">
    <text evidence="1">The sequence shown here is derived from an EMBL/GenBank/DDBJ whole genome shotgun (WGS) entry which is preliminary data.</text>
</comment>
<dbReference type="EMBL" id="JAWRCO010000001">
    <property type="protein sequence ID" value="MDW6002839.1"/>
    <property type="molecule type" value="Genomic_DNA"/>
</dbReference>
<evidence type="ECO:0000313" key="2">
    <source>
        <dbReference type="Proteomes" id="UP001283366"/>
    </source>
</evidence>
<gene>
    <name evidence="1" type="ORF">SBX37_08200</name>
</gene>
<sequence>MTDNPKPAPVSEFPLRMGTAKKTINDLAKNHKHRIRIGRHTKDRMAERGVSIRDIFNVLSSSRSTMQEEPARQANGDYICSLLGVSAGERITVVIALREIDVAPGAKTVTVYVE</sequence>
<dbReference type="RefSeq" id="WP_087482343.1">
    <property type="nucleotide sequence ID" value="NZ_AP024883.1"/>
</dbReference>
<dbReference type="Proteomes" id="UP001283366">
    <property type="component" value="Unassembled WGS sequence"/>
</dbReference>
<keyword evidence="2" id="KW-1185">Reference proteome</keyword>
<evidence type="ECO:0000313" key="1">
    <source>
        <dbReference type="EMBL" id="MDW6002839.1"/>
    </source>
</evidence>
<dbReference type="Pfam" id="PF14076">
    <property type="entry name" value="DUF4258"/>
    <property type="match status" value="1"/>
</dbReference>